<keyword evidence="4" id="KW-0804">Transcription</keyword>
<dbReference type="CDD" id="cd08414">
    <property type="entry name" value="PBP2_LTTR_aromatics_like"/>
    <property type="match status" value="1"/>
</dbReference>
<dbReference type="PANTHER" id="PTHR30346">
    <property type="entry name" value="TRANSCRIPTIONAL DUAL REGULATOR HCAR-RELATED"/>
    <property type="match status" value="1"/>
</dbReference>
<dbReference type="Gene3D" id="3.40.190.10">
    <property type="entry name" value="Periplasmic binding protein-like II"/>
    <property type="match status" value="2"/>
</dbReference>
<dbReference type="SUPFAM" id="SSF53850">
    <property type="entry name" value="Periplasmic binding protein-like II"/>
    <property type="match status" value="1"/>
</dbReference>
<feature type="domain" description="HTH lysR-type" evidence="5">
    <location>
        <begin position="3"/>
        <end position="60"/>
    </location>
</feature>
<evidence type="ECO:0000256" key="1">
    <source>
        <dbReference type="ARBA" id="ARBA00009437"/>
    </source>
</evidence>
<dbReference type="GO" id="GO:0003677">
    <property type="term" value="F:DNA binding"/>
    <property type="evidence" value="ECO:0007669"/>
    <property type="project" value="UniProtKB-KW"/>
</dbReference>
<dbReference type="PRINTS" id="PR00039">
    <property type="entry name" value="HTHLYSR"/>
</dbReference>
<dbReference type="EMBL" id="PENI01000006">
    <property type="protein sequence ID" value="RMB85500.1"/>
    <property type="molecule type" value="Genomic_DNA"/>
</dbReference>
<keyword evidence="7" id="KW-1185">Reference proteome</keyword>
<evidence type="ECO:0000259" key="5">
    <source>
        <dbReference type="PROSITE" id="PS50931"/>
    </source>
</evidence>
<dbReference type="InterPro" id="IPR036388">
    <property type="entry name" value="WH-like_DNA-bd_sf"/>
</dbReference>
<evidence type="ECO:0000256" key="3">
    <source>
        <dbReference type="ARBA" id="ARBA00023125"/>
    </source>
</evidence>
<reference evidence="6 7" key="1">
    <citation type="submission" date="2017-11" db="EMBL/GenBank/DDBJ databases">
        <title>Draft genome of actinobacteria isolated from guarana (Paullinia cupana (Mart.) Ducke.</title>
        <authorList>
            <person name="Siqueira K.A."/>
            <person name="Liotti R.G."/>
            <person name="Mendes T.A.O."/>
            <person name="Soares M.A."/>
        </authorList>
    </citation>
    <scope>NUCLEOTIDE SEQUENCE [LARGE SCALE GENOMIC DNA]</scope>
    <source>
        <strain evidence="6 7">193</strain>
    </source>
</reference>
<dbReference type="PANTHER" id="PTHR30346:SF0">
    <property type="entry name" value="HCA OPERON TRANSCRIPTIONAL ACTIVATOR HCAR"/>
    <property type="match status" value="1"/>
</dbReference>
<dbReference type="GO" id="GO:0032993">
    <property type="term" value="C:protein-DNA complex"/>
    <property type="evidence" value="ECO:0007669"/>
    <property type="project" value="TreeGrafter"/>
</dbReference>
<evidence type="ECO:0000313" key="6">
    <source>
        <dbReference type="EMBL" id="RMB85500.1"/>
    </source>
</evidence>
<dbReference type="InterPro" id="IPR000847">
    <property type="entry name" value="LysR_HTH_N"/>
</dbReference>
<dbReference type="AlphaFoldDB" id="A0A3M0IBR6"/>
<dbReference type="FunFam" id="1.10.10.10:FF:000001">
    <property type="entry name" value="LysR family transcriptional regulator"/>
    <property type="match status" value="1"/>
</dbReference>
<dbReference type="OrthoDB" id="3176554at2"/>
<dbReference type="RefSeq" id="WP_121889319.1">
    <property type="nucleotide sequence ID" value="NZ_PENI01000006.1"/>
</dbReference>
<sequence length="305" mass="33751">MDVDLAVLRSFAVLAEELHFARAAERLHIEQPALSQRIKRLERRMGVQLLVRDTRNVRLSPAGRDFTADVAKVLQLFDEAVARAQETAAGERGTVRITYTLSVGYETLPVLVGHMEQALPHLTFQAVEAWESDVLESLRRRQCDVGLVRYDPVDDELVSLLLRCERLVIAMPETHPLAGRDSVHLAELRGERFVTTPSSLAPGYQAMVDGIFAEAGYVPEAVRNTVPGSRLMAVQRQTASVALLAASAQLSRLPDIAFVPVADDFAMLPVRLVHRADAPEVVCLLADVLQREARRQGWLGPVTPR</sequence>
<organism evidence="6 7">
    <name type="scientific">Streptomyces shenzhenensis</name>
    <dbReference type="NCBI Taxonomy" id="943815"/>
    <lineage>
        <taxon>Bacteria</taxon>
        <taxon>Bacillati</taxon>
        <taxon>Actinomycetota</taxon>
        <taxon>Actinomycetes</taxon>
        <taxon>Kitasatosporales</taxon>
        <taxon>Streptomycetaceae</taxon>
        <taxon>Streptomyces</taxon>
    </lineage>
</organism>
<comment type="similarity">
    <text evidence="1">Belongs to the LysR transcriptional regulatory family.</text>
</comment>
<dbReference type="Pfam" id="PF00126">
    <property type="entry name" value="HTH_1"/>
    <property type="match status" value="1"/>
</dbReference>
<dbReference type="InterPro" id="IPR005119">
    <property type="entry name" value="LysR_subst-bd"/>
</dbReference>
<keyword evidence="2" id="KW-0805">Transcription regulation</keyword>
<dbReference type="InterPro" id="IPR036390">
    <property type="entry name" value="WH_DNA-bd_sf"/>
</dbReference>
<dbReference type="Proteomes" id="UP000270471">
    <property type="component" value="Unassembled WGS sequence"/>
</dbReference>
<dbReference type="SUPFAM" id="SSF46785">
    <property type="entry name" value="Winged helix' DNA-binding domain"/>
    <property type="match status" value="1"/>
</dbReference>
<evidence type="ECO:0000256" key="2">
    <source>
        <dbReference type="ARBA" id="ARBA00023015"/>
    </source>
</evidence>
<gene>
    <name evidence="6" type="ORF">CTZ28_11905</name>
</gene>
<proteinExistence type="inferred from homology"/>
<comment type="caution">
    <text evidence="6">The sequence shown here is derived from an EMBL/GenBank/DDBJ whole genome shotgun (WGS) entry which is preliminary data.</text>
</comment>
<protein>
    <submittedName>
        <fullName evidence="6">LysR family transcriptional regulator</fullName>
    </submittedName>
</protein>
<dbReference type="GO" id="GO:0003700">
    <property type="term" value="F:DNA-binding transcription factor activity"/>
    <property type="evidence" value="ECO:0007669"/>
    <property type="project" value="InterPro"/>
</dbReference>
<dbReference type="Gene3D" id="1.10.10.10">
    <property type="entry name" value="Winged helix-like DNA-binding domain superfamily/Winged helix DNA-binding domain"/>
    <property type="match status" value="1"/>
</dbReference>
<evidence type="ECO:0000256" key="4">
    <source>
        <dbReference type="ARBA" id="ARBA00023163"/>
    </source>
</evidence>
<keyword evidence="3" id="KW-0238">DNA-binding</keyword>
<evidence type="ECO:0000313" key="7">
    <source>
        <dbReference type="Proteomes" id="UP000270471"/>
    </source>
</evidence>
<dbReference type="Pfam" id="PF03466">
    <property type="entry name" value="LysR_substrate"/>
    <property type="match status" value="1"/>
</dbReference>
<name>A0A3M0IBR6_9ACTN</name>
<accession>A0A3M0IBR6</accession>
<dbReference type="PROSITE" id="PS50931">
    <property type="entry name" value="HTH_LYSR"/>
    <property type="match status" value="1"/>
</dbReference>